<evidence type="ECO:0000313" key="7">
    <source>
        <dbReference type="Proteomes" id="UP000271031"/>
    </source>
</evidence>
<comment type="catalytic activity">
    <reaction evidence="1">
        <text>Hydrolysis of alkylated DNA, releasing 3-methyladenine, 3-methylguanine, 7-methylguanine and 7-methyladenine.</text>
        <dbReference type="EC" id="3.2.2.21"/>
    </reaction>
</comment>
<dbReference type="GO" id="GO:0043916">
    <property type="term" value="F:DNA-7-methylguanine glycosylase activity"/>
    <property type="evidence" value="ECO:0007669"/>
    <property type="project" value="TreeGrafter"/>
</dbReference>
<dbReference type="Gene3D" id="1.10.1670.40">
    <property type="match status" value="1"/>
</dbReference>
<name>A0A3M8DQM8_9BACL</name>
<dbReference type="Pfam" id="PF00730">
    <property type="entry name" value="HhH-GPD"/>
    <property type="match status" value="1"/>
</dbReference>
<comment type="caution">
    <text evidence="6">The sequence shown here is derived from an EMBL/GenBank/DDBJ whole genome shotgun (WGS) entry which is preliminary data.</text>
</comment>
<dbReference type="GO" id="GO:0032993">
    <property type="term" value="C:protein-DNA complex"/>
    <property type="evidence" value="ECO:0007669"/>
    <property type="project" value="TreeGrafter"/>
</dbReference>
<dbReference type="GO" id="GO:0032131">
    <property type="term" value="F:alkylated DNA binding"/>
    <property type="evidence" value="ECO:0007669"/>
    <property type="project" value="TreeGrafter"/>
</dbReference>
<keyword evidence="4" id="KW-0234">DNA repair</keyword>
<accession>A0A3M8DQM8</accession>
<protein>
    <recommendedName>
        <fullName evidence="2">DNA-3-methyladenine glycosylase II</fullName>
        <ecNumber evidence="2">3.2.2.21</ecNumber>
    </recommendedName>
</protein>
<dbReference type="OrthoDB" id="9785929at2"/>
<evidence type="ECO:0000259" key="5">
    <source>
        <dbReference type="SMART" id="SM00478"/>
    </source>
</evidence>
<dbReference type="AlphaFoldDB" id="A0A3M8DQM8"/>
<dbReference type="PANTHER" id="PTHR43003:SF5">
    <property type="entry name" value="DNA-3-METHYLADENINE GLYCOSYLASE"/>
    <property type="match status" value="1"/>
</dbReference>
<evidence type="ECO:0000256" key="1">
    <source>
        <dbReference type="ARBA" id="ARBA00000086"/>
    </source>
</evidence>
<organism evidence="6 7">
    <name type="scientific">Brevibacillus fluminis</name>
    <dbReference type="NCBI Taxonomy" id="511487"/>
    <lineage>
        <taxon>Bacteria</taxon>
        <taxon>Bacillati</taxon>
        <taxon>Bacillota</taxon>
        <taxon>Bacilli</taxon>
        <taxon>Bacillales</taxon>
        <taxon>Paenibacillaceae</taxon>
        <taxon>Brevibacillus</taxon>
    </lineage>
</organism>
<dbReference type="EMBL" id="RHHQ01000007">
    <property type="protein sequence ID" value="RNB90433.1"/>
    <property type="molecule type" value="Genomic_DNA"/>
</dbReference>
<dbReference type="PANTHER" id="PTHR43003">
    <property type="entry name" value="DNA-3-METHYLADENINE GLYCOSYLASE"/>
    <property type="match status" value="1"/>
</dbReference>
<dbReference type="GO" id="GO:0006285">
    <property type="term" value="P:base-excision repair, AP site formation"/>
    <property type="evidence" value="ECO:0007669"/>
    <property type="project" value="TreeGrafter"/>
</dbReference>
<evidence type="ECO:0000256" key="3">
    <source>
        <dbReference type="ARBA" id="ARBA00022763"/>
    </source>
</evidence>
<proteinExistence type="predicted"/>
<dbReference type="InterPro" id="IPR003265">
    <property type="entry name" value="HhH-GPD_domain"/>
</dbReference>
<dbReference type="Gene3D" id="1.10.340.30">
    <property type="entry name" value="Hypothetical protein, domain 2"/>
    <property type="match status" value="1"/>
</dbReference>
<evidence type="ECO:0000256" key="4">
    <source>
        <dbReference type="ARBA" id="ARBA00023204"/>
    </source>
</evidence>
<dbReference type="SUPFAM" id="SSF48150">
    <property type="entry name" value="DNA-glycosylase"/>
    <property type="match status" value="1"/>
</dbReference>
<dbReference type="SMART" id="SM00478">
    <property type="entry name" value="ENDO3c"/>
    <property type="match status" value="1"/>
</dbReference>
<feature type="domain" description="HhH-GPD" evidence="5">
    <location>
        <begin position="53"/>
        <end position="204"/>
    </location>
</feature>
<gene>
    <name evidence="6" type="ORF">EDM56_07950</name>
</gene>
<dbReference type="GO" id="GO:0008725">
    <property type="term" value="F:DNA-3-methyladenine glycosylase activity"/>
    <property type="evidence" value="ECO:0007669"/>
    <property type="project" value="TreeGrafter"/>
</dbReference>
<keyword evidence="7" id="KW-1185">Reference proteome</keyword>
<sequence>MGIVPTTYFIYGKKEIDFLTQADPTLGEAMKRLGMVERTVIPDLFTALVHAIVGQLISAKAAQTVWERMQTQLGEITPHNLTEQPAEVIQQCGITMKKALVIKEIAASIVQGTIQLEELCELSDAEVIKKLMSINGVGRWTAEMMLIHSLQRPDVVSWGDIAIRRGMMKLYGLDALTKEQFESYRRTYSPYGSVASIYLWRISFE</sequence>
<dbReference type="GO" id="GO:0005737">
    <property type="term" value="C:cytoplasm"/>
    <property type="evidence" value="ECO:0007669"/>
    <property type="project" value="TreeGrafter"/>
</dbReference>
<dbReference type="Proteomes" id="UP000271031">
    <property type="component" value="Unassembled WGS sequence"/>
</dbReference>
<keyword evidence="3" id="KW-0227">DNA damage</keyword>
<evidence type="ECO:0000313" key="6">
    <source>
        <dbReference type="EMBL" id="RNB90433.1"/>
    </source>
</evidence>
<dbReference type="RefSeq" id="WP_122917359.1">
    <property type="nucleotide sequence ID" value="NZ_RHHQ01000007.1"/>
</dbReference>
<reference evidence="6 7" key="1">
    <citation type="submission" date="2018-10" db="EMBL/GenBank/DDBJ databases">
        <title>Phylogenomics of Brevibacillus.</title>
        <authorList>
            <person name="Dunlap C."/>
        </authorList>
    </citation>
    <scope>NUCLEOTIDE SEQUENCE [LARGE SCALE GENOMIC DNA]</scope>
    <source>
        <strain evidence="6 7">JCM 15716</strain>
    </source>
</reference>
<dbReference type="EC" id="3.2.2.21" evidence="2"/>
<dbReference type="InterPro" id="IPR051912">
    <property type="entry name" value="Alkylbase_DNA_Glycosylase/TA"/>
</dbReference>
<evidence type="ECO:0000256" key="2">
    <source>
        <dbReference type="ARBA" id="ARBA00012000"/>
    </source>
</evidence>
<dbReference type="InterPro" id="IPR011257">
    <property type="entry name" value="DNA_glycosylase"/>
</dbReference>
<dbReference type="CDD" id="cd00056">
    <property type="entry name" value="ENDO3c"/>
    <property type="match status" value="1"/>
</dbReference>
<dbReference type="GO" id="GO:0006307">
    <property type="term" value="P:DNA alkylation repair"/>
    <property type="evidence" value="ECO:0007669"/>
    <property type="project" value="TreeGrafter"/>
</dbReference>